<evidence type="ECO:0000313" key="2">
    <source>
        <dbReference type="EMBL" id="CAN74908.1"/>
    </source>
</evidence>
<dbReference type="EMBL" id="AM468446">
    <property type="protein sequence ID" value="CAN74908.1"/>
    <property type="molecule type" value="Genomic_DNA"/>
</dbReference>
<proteinExistence type="predicted"/>
<evidence type="ECO:0000256" key="1">
    <source>
        <dbReference type="SAM" id="MobiDB-lite"/>
    </source>
</evidence>
<name>A5BRI8_VITVI</name>
<dbReference type="AlphaFoldDB" id="A5BRI8"/>
<sequence>MEENKAFRKAKTSILQGVLKFDRVCQILARCAKLLQAVPNFRMVCENHFVRIDLRDLSLEFQTPSEDDFSEDEWLSFTFLGVMEARPRLREIFVQAMAVQAMARQVEDQSHEESGPWSTSKPLAKTIRSKMEENRAFRKAKSSIS</sequence>
<feature type="compositionally biased region" description="Basic and acidic residues" evidence="1">
    <location>
        <begin position="105"/>
        <end position="114"/>
    </location>
</feature>
<protein>
    <submittedName>
        <fullName evidence="2">Uncharacterized protein</fullName>
    </submittedName>
</protein>
<gene>
    <name evidence="2" type="ORF">VITISV_036277</name>
</gene>
<organism evidence="2">
    <name type="scientific">Vitis vinifera</name>
    <name type="common">Grape</name>
    <dbReference type="NCBI Taxonomy" id="29760"/>
    <lineage>
        <taxon>Eukaryota</taxon>
        <taxon>Viridiplantae</taxon>
        <taxon>Streptophyta</taxon>
        <taxon>Embryophyta</taxon>
        <taxon>Tracheophyta</taxon>
        <taxon>Spermatophyta</taxon>
        <taxon>Magnoliopsida</taxon>
        <taxon>eudicotyledons</taxon>
        <taxon>Gunneridae</taxon>
        <taxon>Pentapetalae</taxon>
        <taxon>rosids</taxon>
        <taxon>Vitales</taxon>
        <taxon>Vitaceae</taxon>
        <taxon>Viteae</taxon>
        <taxon>Vitis</taxon>
    </lineage>
</organism>
<feature type="region of interest" description="Disordered" evidence="1">
    <location>
        <begin position="105"/>
        <end position="125"/>
    </location>
</feature>
<accession>A5BRI8</accession>
<reference evidence="2" key="1">
    <citation type="journal article" date="2007" name="PLoS ONE">
        <title>The first genome sequence of an elite grapevine cultivar (Pinot noir Vitis vinifera L.): coping with a highly heterozygous genome.</title>
        <authorList>
            <person name="Velasco R."/>
            <person name="Zharkikh A."/>
            <person name="Troggio M."/>
            <person name="Cartwright D.A."/>
            <person name="Cestaro A."/>
            <person name="Pruss D."/>
            <person name="Pindo M."/>
            <person name="FitzGerald L.M."/>
            <person name="Vezzulli S."/>
            <person name="Reid J."/>
            <person name="Malacarne G."/>
            <person name="Iliev D."/>
            <person name="Coppola G."/>
            <person name="Wardell B."/>
            <person name="Micheletti D."/>
            <person name="Macalma T."/>
            <person name="Facci M."/>
            <person name="Mitchell J.T."/>
            <person name="Perazzolli M."/>
            <person name="Eldredge G."/>
            <person name="Gatto P."/>
            <person name="Oyzerski R."/>
            <person name="Moretto M."/>
            <person name="Gutin N."/>
            <person name="Stefanini M."/>
            <person name="Chen Y."/>
            <person name="Segala C."/>
            <person name="Davenport C."/>
            <person name="Dematte L."/>
            <person name="Mraz A."/>
            <person name="Battilana J."/>
            <person name="Stormo K."/>
            <person name="Costa F."/>
            <person name="Tao Q."/>
            <person name="Si-Ammour A."/>
            <person name="Harkins T."/>
            <person name="Lackey A."/>
            <person name="Perbost C."/>
            <person name="Taillon B."/>
            <person name="Stella A."/>
            <person name="Solovyev V."/>
            <person name="Fawcett J.A."/>
            <person name="Sterck L."/>
            <person name="Vandepoele K."/>
            <person name="Grando S.M."/>
            <person name="Toppo S."/>
            <person name="Moser C."/>
            <person name="Lanchbury J."/>
            <person name="Bogden R."/>
            <person name="Skolnick M."/>
            <person name="Sgaramella V."/>
            <person name="Bhatnagar S.K."/>
            <person name="Fontana P."/>
            <person name="Gutin A."/>
            <person name="Van de Peer Y."/>
            <person name="Salamini F."/>
            <person name="Viola R."/>
        </authorList>
    </citation>
    <scope>NUCLEOTIDE SEQUENCE</scope>
</reference>